<evidence type="ECO:0000313" key="3">
    <source>
        <dbReference type="Proteomes" id="UP000195326"/>
    </source>
</evidence>
<dbReference type="AlphaFoldDB" id="A0A1Y4LYZ5"/>
<protein>
    <submittedName>
        <fullName evidence="2">Uncharacterized protein</fullName>
    </submittedName>
</protein>
<evidence type="ECO:0000256" key="1">
    <source>
        <dbReference type="SAM" id="MobiDB-lite"/>
    </source>
</evidence>
<gene>
    <name evidence="2" type="ORF">B5F15_01240</name>
</gene>
<name>A0A1Y4LYZ5_9FIRM</name>
<sequence>MMQPAPIREYKRKPLTPEVRDKLERSHRESLDLTERELRCPHCSRFIATLYSDISGHFKAKCGNCKTITIFNLGYFRRVRRYGRERRG</sequence>
<dbReference type="EMBL" id="NFKL01000001">
    <property type="protein sequence ID" value="OUP60869.1"/>
    <property type="molecule type" value="Genomic_DNA"/>
</dbReference>
<organism evidence="2 3">
    <name type="scientific">Butyricicoccus pullicaecorum</name>
    <dbReference type="NCBI Taxonomy" id="501571"/>
    <lineage>
        <taxon>Bacteria</taxon>
        <taxon>Bacillati</taxon>
        <taxon>Bacillota</taxon>
        <taxon>Clostridia</taxon>
        <taxon>Eubacteriales</taxon>
        <taxon>Butyricicoccaceae</taxon>
        <taxon>Butyricicoccus</taxon>
    </lineage>
</organism>
<evidence type="ECO:0000313" key="2">
    <source>
        <dbReference type="EMBL" id="OUP60869.1"/>
    </source>
</evidence>
<accession>A0A1Y4LYZ5</accession>
<dbReference type="RefSeq" id="WP_087414088.1">
    <property type="nucleotide sequence ID" value="NZ_NFKL01000001.1"/>
</dbReference>
<feature type="region of interest" description="Disordered" evidence="1">
    <location>
        <begin position="1"/>
        <end position="23"/>
    </location>
</feature>
<comment type="caution">
    <text evidence="2">The sequence shown here is derived from an EMBL/GenBank/DDBJ whole genome shotgun (WGS) entry which is preliminary data.</text>
</comment>
<reference evidence="3" key="1">
    <citation type="submission" date="2017-04" db="EMBL/GenBank/DDBJ databases">
        <title>Function of individual gut microbiota members based on whole genome sequencing of pure cultures obtained from chicken caecum.</title>
        <authorList>
            <person name="Medvecky M."/>
            <person name="Cejkova D."/>
            <person name="Polansky O."/>
            <person name="Karasova D."/>
            <person name="Kubasova T."/>
            <person name="Cizek A."/>
            <person name="Rychlik I."/>
        </authorList>
    </citation>
    <scope>NUCLEOTIDE SEQUENCE [LARGE SCALE GENOMIC DNA]</scope>
    <source>
        <strain evidence="3">An179</strain>
    </source>
</reference>
<dbReference type="Proteomes" id="UP000195326">
    <property type="component" value="Unassembled WGS sequence"/>
</dbReference>
<proteinExistence type="predicted"/>